<dbReference type="KEGG" id="rul:UC8_13310"/>
<dbReference type="InterPro" id="IPR011429">
    <property type="entry name" value="Cyt_c_Planctomycete-type"/>
</dbReference>
<sequence precursor="true">MNTKTLFPLVCLVMLVSAAWGHADDQYAPVQPFLNRYCVNCHGATKQKGEVRLDDMAEIDGALWSDIYDQIHDANMPPEDARQPSANERADIAGLVLQISRDEAFSISTGYRRLNRREFRNTVRDLLGLKPGIYDPASRVFKDDVDGGFDTNADELVISNELLLEYLESAEHSLRMALFLEDLTPPVTRVVDFKPGRLQGGDRRFTTNKKKSTVLRGSGQYYASEGARRVTIAGNYRITVNAAGVDRNNYGRMKFPPASGPIRMGIGTRLDSEGQQSTSNLAESFDLQDGEFKDYSVVVWLENGAYPWVGFLNGAGKPASSIRQAIRQRKVDPKEVSPKNYLGPGVEVTGFRVEGPLDPDWPPKTYRTVFQTDEMPDFGNAEVRASLIERFLTRAFRRPATEQDVKDYLEYLNRQYQQTSDWHEAFIKTFAAVMASHDFLYIKEEIGPLPPFELASRLSYFLWSTMPDTELFQLASSGRILNAEVYAAQVDRMLHDRRTDEFVRGFATQWLSLDLLGTMPPDIKDRRYAAYHKSKYEAAFRSETLHFFRHVLFENQPVGDFLDSDYVIINNTLADVYKLPFEGGSEFQRVSLPKGSVRGGLLGHGSILALTSNGVETLPVTRGHWILDELLGTPPPAPPEEVPALVPDLNGVDTPRDQLVRHRKAPACFECHKQMDPLGLALESFDVIGRHRTKYETGPKIDPSGEMFGTRFEDVTELREILRSQEDQFAKSLIVKLAEYAKGRRLNRRDLDLVDQVAAKSKADEYRFESMLRHLLMSNLMSER</sequence>
<gene>
    <name evidence="8" type="ORF">UC8_13310</name>
</gene>
<feature type="signal peptide" evidence="1">
    <location>
        <begin position="1"/>
        <end position="23"/>
    </location>
</feature>
<proteinExistence type="predicted"/>
<evidence type="ECO:0000313" key="8">
    <source>
        <dbReference type="EMBL" id="QEG39366.1"/>
    </source>
</evidence>
<dbReference type="SUPFAM" id="SSF46626">
    <property type="entry name" value="Cytochrome c"/>
    <property type="match status" value="1"/>
</dbReference>
<evidence type="ECO:0000259" key="5">
    <source>
        <dbReference type="Pfam" id="PF07631"/>
    </source>
</evidence>
<dbReference type="InterPro" id="IPR013042">
    <property type="entry name" value="DUF1592"/>
</dbReference>
<feature type="domain" description="DUF1595" evidence="7">
    <location>
        <begin position="386"/>
        <end position="444"/>
    </location>
</feature>
<dbReference type="Pfam" id="PF07627">
    <property type="entry name" value="PSCyt3"/>
    <property type="match status" value="1"/>
</dbReference>
<dbReference type="RefSeq" id="WP_084427412.1">
    <property type="nucleotide sequence ID" value="NZ_CP042914.1"/>
</dbReference>
<keyword evidence="9" id="KW-1185">Reference proteome</keyword>
<dbReference type="Pfam" id="PF07624">
    <property type="entry name" value="PSD2"/>
    <property type="match status" value="1"/>
</dbReference>
<evidence type="ECO:0000259" key="6">
    <source>
        <dbReference type="Pfam" id="PF07635"/>
    </source>
</evidence>
<evidence type="ECO:0000313" key="9">
    <source>
        <dbReference type="Proteomes" id="UP000325286"/>
    </source>
</evidence>
<evidence type="ECO:0000256" key="1">
    <source>
        <dbReference type="SAM" id="SignalP"/>
    </source>
</evidence>
<dbReference type="GO" id="GO:0009055">
    <property type="term" value="F:electron transfer activity"/>
    <property type="evidence" value="ECO:0007669"/>
    <property type="project" value="InterPro"/>
</dbReference>
<reference evidence="8 9" key="1">
    <citation type="submission" date="2019-08" db="EMBL/GenBank/DDBJ databases">
        <title>Deep-cultivation of Planctomycetes and their phenomic and genomic characterization uncovers novel biology.</title>
        <authorList>
            <person name="Wiegand S."/>
            <person name="Jogler M."/>
            <person name="Boedeker C."/>
            <person name="Pinto D."/>
            <person name="Vollmers J."/>
            <person name="Rivas-Marin E."/>
            <person name="Kohn T."/>
            <person name="Peeters S.H."/>
            <person name="Heuer A."/>
            <person name="Rast P."/>
            <person name="Oberbeckmann S."/>
            <person name="Bunk B."/>
            <person name="Jeske O."/>
            <person name="Meyerdierks A."/>
            <person name="Storesund J.E."/>
            <person name="Kallscheuer N."/>
            <person name="Luecker S."/>
            <person name="Lage O.M."/>
            <person name="Pohl T."/>
            <person name="Merkel B.J."/>
            <person name="Hornburger P."/>
            <person name="Mueller R.-W."/>
            <person name="Bruemmer F."/>
            <person name="Labrenz M."/>
            <person name="Spormann A.M."/>
            <person name="Op den Camp H."/>
            <person name="Overmann J."/>
            <person name="Amann R."/>
            <person name="Jetten M.S.M."/>
            <person name="Mascher T."/>
            <person name="Medema M.H."/>
            <person name="Devos D.P."/>
            <person name="Kaster A.-K."/>
            <person name="Ovreas L."/>
            <person name="Rohde M."/>
            <person name="Galperin M.Y."/>
            <person name="Jogler C."/>
        </authorList>
    </citation>
    <scope>NUCLEOTIDE SEQUENCE [LARGE SCALE GENOMIC DNA]</scope>
    <source>
        <strain evidence="8 9">UC8</strain>
    </source>
</reference>
<dbReference type="GO" id="GO:0020037">
    <property type="term" value="F:heme binding"/>
    <property type="evidence" value="ECO:0007669"/>
    <property type="project" value="InterPro"/>
</dbReference>
<dbReference type="EMBL" id="CP042914">
    <property type="protein sequence ID" value="QEG39366.1"/>
    <property type="molecule type" value="Genomic_DNA"/>
</dbReference>
<feature type="domain" description="DUF1585" evidence="2">
    <location>
        <begin position="709"/>
        <end position="779"/>
    </location>
</feature>
<feature type="domain" description="DUF1587" evidence="3">
    <location>
        <begin position="112"/>
        <end position="177"/>
    </location>
</feature>
<evidence type="ECO:0000259" key="3">
    <source>
        <dbReference type="Pfam" id="PF07626"/>
    </source>
</evidence>
<dbReference type="InterPro" id="IPR011478">
    <property type="entry name" value="DUF1585"/>
</dbReference>
<dbReference type="InterPro" id="IPR013043">
    <property type="entry name" value="DUF1595"/>
</dbReference>
<dbReference type="Pfam" id="PF07635">
    <property type="entry name" value="PSCyt1"/>
    <property type="match status" value="1"/>
</dbReference>
<name>A0A5B9QQQ8_9BACT</name>
<dbReference type="Pfam" id="PF07626">
    <property type="entry name" value="PSD3"/>
    <property type="match status" value="1"/>
</dbReference>
<keyword evidence="1" id="KW-0732">Signal</keyword>
<dbReference type="OrthoDB" id="222282at2"/>
<protein>
    <submittedName>
        <fullName evidence="8">Planctomycete cytochrome C</fullName>
    </submittedName>
</protein>
<evidence type="ECO:0000259" key="2">
    <source>
        <dbReference type="Pfam" id="PF07624"/>
    </source>
</evidence>
<dbReference type="Pfam" id="PF07637">
    <property type="entry name" value="PSD5"/>
    <property type="match status" value="1"/>
</dbReference>
<dbReference type="InterPro" id="IPR013036">
    <property type="entry name" value="DUF1587"/>
</dbReference>
<evidence type="ECO:0000259" key="7">
    <source>
        <dbReference type="Pfam" id="PF07637"/>
    </source>
</evidence>
<feature type="domain" description="DUF1588" evidence="4">
    <location>
        <begin position="598"/>
        <end position="694"/>
    </location>
</feature>
<feature type="chain" id="PRO_5022747900" evidence="1">
    <location>
        <begin position="24"/>
        <end position="784"/>
    </location>
</feature>
<accession>A0A5B9QQQ8</accession>
<evidence type="ECO:0000259" key="4">
    <source>
        <dbReference type="Pfam" id="PF07627"/>
    </source>
</evidence>
<feature type="domain" description="Cytochrome C Planctomycete-type" evidence="6">
    <location>
        <begin position="38"/>
        <end position="80"/>
    </location>
</feature>
<feature type="domain" description="DUF1592" evidence="5">
    <location>
        <begin position="450"/>
        <end position="578"/>
    </location>
</feature>
<dbReference type="Proteomes" id="UP000325286">
    <property type="component" value="Chromosome"/>
</dbReference>
<dbReference type="InterPro" id="IPR013039">
    <property type="entry name" value="DUF1588"/>
</dbReference>
<dbReference type="AlphaFoldDB" id="A0A5B9QQQ8"/>
<dbReference type="InterPro" id="IPR036909">
    <property type="entry name" value="Cyt_c-like_dom_sf"/>
</dbReference>
<organism evidence="8 9">
    <name type="scientific">Roseimaritima ulvae</name>
    <dbReference type="NCBI Taxonomy" id="980254"/>
    <lineage>
        <taxon>Bacteria</taxon>
        <taxon>Pseudomonadati</taxon>
        <taxon>Planctomycetota</taxon>
        <taxon>Planctomycetia</taxon>
        <taxon>Pirellulales</taxon>
        <taxon>Pirellulaceae</taxon>
        <taxon>Roseimaritima</taxon>
    </lineage>
</organism>
<dbReference type="Pfam" id="PF07631">
    <property type="entry name" value="PSD4"/>
    <property type="match status" value="1"/>
</dbReference>